<evidence type="ECO:0000256" key="4">
    <source>
        <dbReference type="ARBA" id="ARBA00022525"/>
    </source>
</evidence>
<proteinExistence type="predicted"/>
<dbReference type="SMART" id="SM00155">
    <property type="entry name" value="PLDc"/>
    <property type="match status" value="2"/>
</dbReference>
<dbReference type="CDD" id="cd09111">
    <property type="entry name" value="PLDc_ymdC_like_1"/>
    <property type="match status" value="1"/>
</dbReference>
<evidence type="ECO:0000313" key="8">
    <source>
        <dbReference type="Proteomes" id="UP001227126"/>
    </source>
</evidence>
<evidence type="ECO:0000256" key="2">
    <source>
        <dbReference type="ARBA" id="ARBA00004613"/>
    </source>
</evidence>
<evidence type="ECO:0000256" key="5">
    <source>
        <dbReference type="ARBA" id="ARBA00029594"/>
    </source>
</evidence>
<feature type="domain" description="PLD phosphodiesterase" evidence="6">
    <location>
        <begin position="405"/>
        <end position="432"/>
    </location>
</feature>
<dbReference type="CDD" id="cd09113">
    <property type="entry name" value="PLDc_ymdC_like_2"/>
    <property type="match status" value="1"/>
</dbReference>
<feature type="domain" description="PLD phosphodiesterase" evidence="6">
    <location>
        <begin position="167"/>
        <end position="194"/>
    </location>
</feature>
<reference evidence="7 8" key="1">
    <citation type="submission" date="2023-05" db="EMBL/GenBank/DDBJ databases">
        <title>Sedimentitalea sp. nov. JM2-8.</title>
        <authorList>
            <person name="Huang J."/>
        </authorList>
    </citation>
    <scope>NUCLEOTIDE SEQUENCE [LARGE SCALE GENOMIC DNA]</scope>
    <source>
        <strain evidence="7 8">JM2-8</strain>
    </source>
</reference>
<dbReference type="PROSITE" id="PS51257">
    <property type="entry name" value="PROKAR_LIPOPROTEIN"/>
    <property type="match status" value="1"/>
</dbReference>
<name>A0ABT7FB41_9RHOB</name>
<protein>
    <recommendedName>
        <fullName evidence="3">Phospholipase D</fullName>
    </recommendedName>
    <alternativeName>
        <fullName evidence="5">Choline phosphatase</fullName>
    </alternativeName>
</protein>
<accession>A0ABT7FB41</accession>
<dbReference type="SUPFAM" id="SSF56024">
    <property type="entry name" value="Phospholipase D/nuclease"/>
    <property type="match status" value="2"/>
</dbReference>
<dbReference type="PANTHER" id="PTHR21248:SF12">
    <property type="entry name" value="CARDIOLIPIN SYNTHASE C"/>
    <property type="match status" value="1"/>
</dbReference>
<dbReference type="PANTHER" id="PTHR21248">
    <property type="entry name" value="CARDIOLIPIN SYNTHASE"/>
    <property type="match status" value="1"/>
</dbReference>
<keyword evidence="4" id="KW-0964">Secreted</keyword>
<comment type="caution">
    <text evidence="7">The sequence shown here is derived from an EMBL/GenBank/DDBJ whole genome shotgun (WGS) entry which is preliminary data.</text>
</comment>
<evidence type="ECO:0000259" key="6">
    <source>
        <dbReference type="PROSITE" id="PS50035"/>
    </source>
</evidence>
<gene>
    <name evidence="7" type="ORF">QO034_04320</name>
</gene>
<organism evidence="7 8">
    <name type="scientific">Sedimentitalea xiamensis</name>
    <dbReference type="NCBI Taxonomy" id="3050037"/>
    <lineage>
        <taxon>Bacteria</taxon>
        <taxon>Pseudomonadati</taxon>
        <taxon>Pseudomonadota</taxon>
        <taxon>Alphaproteobacteria</taxon>
        <taxon>Rhodobacterales</taxon>
        <taxon>Paracoccaceae</taxon>
        <taxon>Sedimentitalea</taxon>
    </lineage>
</organism>
<comment type="function">
    <text evidence="1">Could be a virulence factor.</text>
</comment>
<comment type="subcellular location">
    <subcellularLocation>
        <location evidence="2">Secreted</location>
    </subcellularLocation>
</comment>
<dbReference type="Proteomes" id="UP001227126">
    <property type="component" value="Unassembled WGS sequence"/>
</dbReference>
<evidence type="ECO:0000256" key="3">
    <source>
        <dbReference type="ARBA" id="ARBA00018392"/>
    </source>
</evidence>
<dbReference type="PROSITE" id="PS50035">
    <property type="entry name" value="PLD"/>
    <property type="match status" value="2"/>
</dbReference>
<dbReference type="EMBL" id="JASNJE010000003">
    <property type="protein sequence ID" value="MDK3072328.1"/>
    <property type="molecule type" value="Genomic_DNA"/>
</dbReference>
<dbReference type="InterPro" id="IPR025202">
    <property type="entry name" value="PLD-like_dom"/>
</dbReference>
<dbReference type="InterPro" id="IPR001736">
    <property type="entry name" value="PLipase_D/transphosphatidylase"/>
</dbReference>
<dbReference type="Pfam" id="PF13091">
    <property type="entry name" value="PLDc_2"/>
    <property type="match status" value="2"/>
</dbReference>
<sequence>MTALKLLFALLLAALVLAGLIGCDDIPQDYDRPVSRAATETDTTYLADLSRRLGNPDDGRSGFYLLPDGLEALAARLVLAERAEKTIDAQYYLVHDDVAGHVFAWELLKAADRGVRVRLLIDDMDTSGYDAMTAALDSHPNIEIRLFNPFWRQRGRALNALFDFQRINRRMHNKSMTFDNQITIVGGRNIGAEYFSANDESNYDDLDVFGAGPVAREISAAFDDYWNSEYAVPASVVIGPADADAVAGGARRTLEGLVAQAAETGYGQALTDEFRSRMKAGRLSLAWTPWKVIADPPEKAAGDLDNLPIVASQMRPYLLNATRDLFVSSAYFVPRAGGEAFLTGLQDKGVQVSILTNSLDSTDVVPVYGHYAKSRKALLDAGVELWELRPDRERQDRSLRQLGLSRSGLHTKAFAIDRRYLFIGSVNWDPRSVRINTEMGILMDAPELTSRVVESYAKGLPARAYRLSLDDSGDITWTAQREDGTTLRYLDEPRASGWSMFQARLFGLLPIAGQL</sequence>
<dbReference type="RefSeq" id="WP_284484268.1">
    <property type="nucleotide sequence ID" value="NZ_JASNJE010000003.1"/>
</dbReference>
<evidence type="ECO:0000313" key="7">
    <source>
        <dbReference type="EMBL" id="MDK3072328.1"/>
    </source>
</evidence>
<dbReference type="Gene3D" id="3.30.870.10">
    <property type="entry name" value="Endonuclease Chain A"/>
    <property type="match status" value="2"/>
</dbReference>
<evidence type="ECO:0000256" key="1">
    <source>
        <dbReference type="ARBA" id="ARBA00003145"/>
    </source>
</evidence>
<keyword evidence="8" id="KW-1185">Reference proteome</keyword>